<gene>
    <name evidence="4" type="ORF">QBC38DRAFT_219258</name>
</gene>
<dbReference type="PANTHER" id="PTHR35186">
    <property type="entry name" value="ANK_REP_REGION DOMAIN-CONTAINING PROTEIN"/>
    <property type="match status" value="1"/>
</dbReference>
<protein>
    <recommendedName>
        <fullName evidence="3">DUF7580 domain-containing protein</fullName>
    </recommendedName>
</protein>
<organism evidence="4 5">
    <name type="scientific">Podospora fimiseda</name>
    <dbReference type="NCBI Taxonomy" id="252190"/>
    <lineage>
        <taxon>Eukaryota</taxon>
        <taxon>Fungi</taxon>
        <taxon>Dikarya</taxon>
        <taxon>Ascomycota</taxon>
        <taxon>Pezizomycotina</taxon>
        <taxon>Sordariomycetes</taxon>
        <taxon>Sordariomycetidae</taxon>
        <taxon>Sordariales</taxon>
        <taxon>Podosporaceae</taxon>
        <taxon>Podospora</taxon>
    </lineage>
</organism>
<sequence length="600" mass="67869">MEPVSLALGVLPLLGAGFKGYKAIREKTNAYRNYFMHAAQRIQGGMVVQQTIYTNEARLLLRFVLNEDGNEAEKVLQTLQSGGSDEHFLQSIEDAMKSQLAESYEACKVRNLPRSSVADKADFSEVTIANISETLTSLQGYLDNFITGTGVASDRLRDRAGFALKYSEKSEELISLLRNYNSDLSRLREQITREISKRQPSGLSAPQEFALPAQTFSQQPQKHHDMPAFDDVQNAMNAFHRCLTEMYMHVEPSQKPGVTAEGAESRQFRIKLFSELTLMGLDHAVRSNFIFACYCPSHYETIKTIHLSVCSTLSNSKNTSDSHSRPPTGSTSSSISNNDLLDLTHPTECLYTEFNQRIMKSKLLVGSSIGTVGAMDGLEHSFFPPEHVLCEPNTSASNFSTLRDLLALYEAKKHLPVPDQLRLAKSVVSTVLKFHQTPWLREYWTNEDLRFINRAKDLQTMLRSLHLDADIRHSNSQLTTIPNTQSMAMEITNPWEDAMLEYGVRNLTLFNLGIILLQIGRWGQIPEHDIKEIRRLARELTPLGPKYKDLTLKCLNCDFGHGDSLENPELQQAVYKDVVCGLENIINRLESRRQLTPRWY</sequence>
<dbReference type="Pfam" id="PF24476">
    <property type="entry name" value="DUF7580"/>
    <property type="match status" value="1"/>
</dbReference>
<proteinExistence type="predicted"/>
<feature type="domain" description="DUF7580" evidence="3">
    <location>
        <begin position="390"/>
        <end position="586"/>
    </location>
</feature>
<reference evidence="4" key="1">
    <citation type="journal article" date="2023" name="Mol. Phylogenet. Evol.">
        <title>Genome-scale phylogeny and comparative genomics of the fungal order Sordariales.</title>
        <authorList>
            <person name="Hensen N."/>
            <person name="Bonometti L."/>
            <person name="Westerberg I."/>
            <person name="Brannstrom I.O."/>
            <person name="Guillou S."/>
            <person name="Cros-Aarteil S."/>
            <person name="Calhoun S."/>
            <person name="Haridas S."/>
            <person name="Kuo A."/>
            <person name="Mondo S."/>
            <person name="Pangilinan J."/>
            <person name="Riley R."/>
            <person name="LaButti K."/>
            <person name="Andreopoulos B."/>
            <person name="Lipzen A."/>
            <person name="Chen C."/>
            <person name="Yan M."/>
            <person name="Daum C."/>
            <person name="Ng V."/>
            <person name="Clum A."/>
            <person name="Steindorff A."/>
            <person name="Ohm R.A."/>
            <person name="Martin F."/>
            <person name="Silar P."/>
            <person name="Natvig D.O."/>
            <person name="Lalanne C."/>
            <person name="Gautier V."/>
            <person name="Ament-Velasquez S.L."/>
            <person name="Kruys A."/>
            <person name="Hutchinson M.I."/>
            <person name="Powell A.J."/>
            <person name="Barry K."/>
            <person name="Miller A.N."/>
            <person name="Grigoriev I.V."/>
            <person name="Debuchy R."/>
            <person name="Gladieux P."/>
            <person name="Hiltunen Thoren M."/>
            <person name="Johannesson H."/>
        </authorList>
    </citation>
    <scope>NUCLEOTIDE SEQUENCE</scope>
    <source>
        <strain evidence="4">CBS 990.96</strain>
    </source>
</reference>
<comment type="caution">
    <text evidence="4">The sequence shown here is derived from an EMBL/GenBank/DDBJ whole genome shotgun (WGS) entry which is preliminary data.</text>
</comment>
<feature type="region of interest" description="Disordered" evidence="2">
    <location>
        <begin position="316"/>
        <end position="338"/>
    </location>
</feature>
<keyword evidence="5" id="KW-1185">Reference proteome</keyword>
<feature type="coiled-coil region" evidence="1">
    <location>
        <begin position="170"/>
        <end position="197"/>
    </location>
</feature>
<feature type="compositionally biased region" description="Low complexity" evidence="2">
    <location>
        <begin position="325"/>
        <end position="336"/>
    </location>
</feature>
<evidence type="ECO:0000256" key="1">
    <source>
        <dbReference type="SAM" id="Coils"/>
    </source>
</evidence>
<reference evidence="4" key="2">
    <citation type="submission" date="2023-05" db="EMBL/GenBank/DDBJ databases">
        <authorList>
            <consortium name="Lawrence Berkeley National Laboratory"/>
            <person name="Steindorff A."/>
            <person name="Hensen N."/>
            <person name="Bonometti L."/>
            <person name="Westerberg I."/>
            <person name="Brannstrom I.O."/>
            <person name="Guillou S."/>
            <person name="Cros-Aarteil S."/>
            <person name="Calhoun S."/>
            <person name="Haridas S."/>
            <person name="Kuo A."/>
            <person name="Mondo S."/>
            <person name="Pangilinan J."/>
            <person name="Riley R."/>
            <person name="Labutti K."/>
            <person name="Andreopoulos B."/>
            <person name="Lipzen A."/>
            <person name="Chen C."/>
            <person name="Yanf M."/>
            <person name="Daum C."/>
            <person name="Ng V."/>
            <person name="Clum A."/>
            <person name="Ohm R."/>
            <person name="Martin F."/>
            <person name="Silar P."/>
            <person name="Natvig D."/>
            <person name="Lalanne C."/>
            <person name="Gautier V."/>
            <person name="Ament-Velasquez S.L."/>
            <person name="Kruys A."/>
            <person name="Hutchinson M.I."/>
            <person name="Powell A.J."/>
            <person name="Barry K."/>
            <person name="Miller A.N."/>
            <person name="Grigoriev I.V."/>
            <person name="Debuchy R."/>
            <person name="Gladieux P."/>
            <person name="Thoren M.H."/>
            <person name="Johannesson H."/>
        </authorList>
    </citation>
    <scope>NUCLEOTIDE SEQUENCE</scope>
    <source>
        <strain evidence="4">CBS 990.96</strain>
    </source>
</reference>
<dbReference type="Proteomes" id="UP001301958">
    <property type="component" value="Unassembled WGS sequence"/>
</dbReference>
<evidence type="ECO:0000313" key="5">
    <source>
        <dbReference type="Proteomes" id="UP001301958"/>
    </source>
</evidence>
<dbReference type="PANTHER" id="PTHR35186:SF4">
    <property type="entry name" value="PRION-INHIBITION AND PROPAGATION HELO DOMAIN-CONTAINING PROTEIN"/>
    <property type="match status" value="1"/>
</dbReference>
<evidence type="ECO:0000256" key="2">
    <source>
        <dbReference type="SAM" id="MobiDB-lite"/>
    </source>
</evidence>
<name>A0AAN7H3H8_9PEZI</name>
<dbReference type="EMBL" id="MU865343">
    <property type="protein sequence ID" value="KAK4226744.1"/>
    <property type="molecule type" value="Genomic_DNA"/>
</dbReference>
<keyword evidence="1" id="KW-0175">Coiled coil</keyword>
<evidence type="ECO:0000259" key="3">
    <source>
        <dbReference type="Pfam" id="PF24476"/>
    </source>
</evidence>
<dbReference type="AlphaFoldDB" id="A0AAN7H3H8"/>
<evidence type="ECO:0000313" key="4">
    <source>
        <dbReference type="EMBL" id="KAK4226744.1"/>
    </source>
</evidence>
<accession>A0AAN7H3H8</accession>
<dbReference type="InterPro" id="IPR056002">
    <property type="entry name" value="DUF7580"/>
</dbReference>